<evidence type="ECO:0000313" key="4">
    <source>
        <dbReference type="Proteomes" id="UP000366872"/>
    </source>
</evidence>
<keyword evidence="4" id="KW-1185">Reference proteome</keyword>
<evidence type="ECO:0000313" key="3">
    <source>
        <dbReference type="EMBL" id="VGO14494.1"/>
    </source>
</evidence>
<keyword evidence="1" id="KW-0812">Transmembrane</keyword>
<evidence type="ECO:0000259" key="2">
    <source>
        <dbReference type="Pfam" id="PF14358"/>
    </source>
</evidence>
<dbReference type="EMBL" id="CAAHFG010000001">
    <property type="protein sequence ID" value="VGO14494.1"/>
    <property type="molecule type" value="Genomic_DNA"/>
</dbReference>
<feature type="transmembrane region" description="Helical" evidence="1">
    <location>
        <begin position="89"/>
        <end position="109"/>
    </location>
</feature>
<evidence type="ECO:0000256" key="1">
    <source>
        <dbReference type="SAM" id="Phobius"/>
    </source>
</evidence>
<accession>A0A6C2U4Q1</accession>
<protein>
    <recommendedName>
        <fullName evidence="2">Flavinylation-associated cytochrome domain-containing protein</fullName>
    </recommendedName>
</protein>
<organism evidence="3 4">
    <name type="scientific">Pontiella desulfatans</name>
    <dbReference type="NCBI Taxonomy" id="2750659"/>
    <lineage>
        <taxon>Bacteria</taxon>
        <taxon>Pseudomonadati</taxon>
        <taxon>Kiritimatiellota</taxon>
        <taxon>Kiritimatiellia</taxon>
        <taxon>Kiritimatiellales</taxon>
        <taxon>Pontiellaceae</taxon>
        <taxon>Pontiella</taxon>
    </lineage>
</organism>
<dbReference type="AlphaFoldDB" id="A0A6C2U4Q1"/>
<dbReference type="InterPro" id="IPR025517">
    <property type="entry name" value="DUF4405"/>
</dbReference>
<keyword evidence="1" id="KW-0472">Membrane</keyword>
<dbReference type="Proteomes" id="UP000366872">
    <property type="component" value="Unassembled WGS sequence"/>
</dbReference>
<feature type="domain" description="Flavinylation-associated cytochrome" evidence="2">
    <location>
        <begin position="6"/>
        <end position="69"/>
    </location>
</feature>
<proteinExistence type="predicted"/>
<name>A0A6C2U4Q1_PONDE</name>
<gene>
    <name evidence="3" type="ORF">PDESU_03056</name>
</gene>
<feature type="transmembrane region" description="Helical" evidence="1">
    <location>
        <begin position="49"/>
        <end position="68"/>
    </location>
</feature>
<reference evidence="3 4" key="1">
    <citation type="submission" date="2019-04" db="EMBL/GenBank/DDBJ databases">
        <authorList>
            <person name="Van Vliet M D."/>
        </authorList>
    </citation>
    <scope>NUCLEOTIDE SEQUENCE [LARGE SCALE GENOMIC DNA]</scope>
    <source>
        <strain evidence="3 4">F1</strain>
    </source>
</reference>
<keyword evidence="1" id="KW-1133">Transmembrane helix</keyword>
<dbReference type="RefSeq" id="WP_136079969.1">
    <property type="nucleotide sequence ID" value="NZ_CAAHFG010000001.1"/>
</dbReference>
<dbReference type="Pfam" id="PF14358">
    <property type="entry name" value="DUF4405"/>
    <property type="match status" value="1"/>
</dbReference>
<sequence>MSPRRITSLTALLSFMALAFTSVVSYLAPRGPGSSSWEALGMDKHRWFALHTDLGVLFLVACIVHTLYNIKPIIAYMKNTFGHFRLFTINFNIALALTLWMIMSSLFSLPPVSAIQRYKESRGNRERHHPEAVAAGKASLPANPPFFYSRKSLGGLCEKYHLNEGKLLEQLERLGIKAQGDWSIKRIAEENDMASESVYEAIKGM</sequence>